<feature type="domain" description="Macro" evidence="9">
    <location>
        <begin position="335"/>
        <end position="510"/>
    </location>
</feature>
<evidence type="ECO:0000256" key="4">
    <source>
        <dbReference type="ARBA" id="ARBA00023027"/>
    </source>
</evidence>
<dbReference type="Gene3D" id="3.40.220.10">
    <property type="entry name" value="Leucine Aminopeptidase, subunit E, domain 1"/>
    <property type="match status" value="2"/>
</dbReference>
<comment type="caution">
    <text evidence="10">The sequence shown here is derived from an EMBL/GenBank/DDBJ whole genome shotgun (WGS) entry which is preliminary data.</text>
</comment>
<dbReference type="SMART" id="SM00506">
    <property type="entry name" value="A1pp"/>
    <property type="match status" value="2"/>
</dbReference>
<dbReference type="EMBL" id="CALNXI010002042">
    <property type="protein sequence ID" value="CAH3182046.1"/>
    <property type="molecule type" value="Genomic_DNA"/>
</dbReference>
<evidence type="ECO:0000313" key="11">
    <source>
        <dbReference type="Proteomes" id="UP001159427"/>
    </source>
</evidence>
<dbReference type="PROSITE" id="PS51154">
    <property type="entry name" value="MACRO"/>
    <property type="match status" value="2"/>
</dbReference>
<evidence type="ECO:0000256" key="3">
    <source>
        <dbReference type="ARBA" id="ARBA00022679"/>
    </source>
</evidence>
<sequence>RKYLSELRQDDLSSIEVQLRHEVKIQTGKGDDDFVIWGNKEGIKRAKSKLEALEHSTECETLNVKQPGLRNFFASGNGDLLVSSVEKNHACVIHVQKKDEMPTVTEAIAKPGNEDSDDDDDHDGAAAADDDDIGEVGDKDEENMNNIVTSTDSSTLVTGSGHKISWKPGNIKTQQANILVSSQGACSQAIVCAGGQAMRQNLVTPNTGDITVTRGSGKLACDHVIHVNCSKWHGGTGELVLRGIVQKCLQKADELGGESIAFPVIGTGNLRFPPATASRIMLEETINFCQTNTSSAVKDIRFVVFQQDKVLIFAFAQEMAALQSKHRASRPQVFQQEKQRQPVCSLPIQVIKGDLTKESTDAIININSRDMNLSHAGELSKAILKAGGAQIQQECSQYGEQPPGTAVMTSGGNIAARHIIHIIPGSQDKIHLQACLEEGLRLADQNNLQTVSIPSVGTGGFNLSASDSAQVTFKALDSFSKICKNVRHLSIVVFQDQMVSDFLQAQQREVVQNTNEQQTDSFCKAVKLTRNSEKILSSTGDYSVKIFVTGKDKESVSRAVESLKKGLSKACTTQKIKNETVRKLTRKQINMLRRKAQQRDVRLEIEDDVDCIVVRGDPLEVLGMVGKIWHTIYWKNKKIQEDEQTMMVSKNVQWSYEIHGKKKLFSPKTNGKLEMAYSKKQSTIRISLQAGDFVMNLQAKTGHGMQNGETIKLSRKARGAEEGIFLPISWAPMPSPDMTVHTVTLVPGSSEYQNVVRKFQATTGGMHFPKIERVQNPHLYKQYMIRKQKMDKDNGGNNERQLFHGTYAENIRAINTQGFNRSFCGAHGKLQ</sequence>
<dbReference type="Gene3D" id="3.90.228.10">
    <property type="match status" value="1"/>
</dbReference>
<evidence type="ECO:0000256" key="6">
    <source>
        <dbReference type="RuleBase" id="RU362114"/>
    </source>
</evidence>
<proteinExistence type="predicted"/>
<dbReference type="Pfam" id="PF00644">
    <property type="entry name" value="PARP"/>
    <property type="match status" value="1"/>
</dbReference>
<dbReference type="SUPFAM" id="SSF56399">
    <property type="entry name" value="ADP-ribosylation"/>
    <property type="match status" value="1"/>
</dbReference>
<dbReference type="InterPro" id="IPR012317">
    <property type="entry name" value="Poly(ADP-ribose)pol_cat_dom"/>
</dbReference>
<dbReference type="PROSITE" id="PS51059">
    <property type="entry name" value="PARP_CATALYTIC"/>
    <property type="match status" value="1"/>
</dbReference>
<keyword evidence="2 6" id="KW-0328">Glycosyltransferase</keyword>
<evidence type="ECO:0000259" key="9">
    <source>
        <dbReference type="PROSITE" id="PS51154"/>
    </source>
</evidence>
<gene>
    <name evidence="10" type="ORF">PEVE_00013991</name>
</gene>
<feature type="non-terminal residue" evidence="10">
    <location>
        <position position="1"/>
    </location>
</feature>
<feature type="domain" description="PARP catalytic" evidence="8">
    <location>
        <begin position="726"/>
        <end position="831"/>
    </location>
</feature>
<dbReference type="EC" id="2.4.2.-" evidence="6"/>
<dbReference type="PANTHER" id="PTHR14453:SF102">
    <property type="entry name" value="PROTEIN MONO-ADP-RIBOSYLTRANSFERASE PARP14-LIKE"/>
    <property type="match status" value="1"/>
</dbReference>
<feature type="compositionally biased region" description="Acidic residues" evidence="7">
    <location>
        <begin position="114"/>
        <end position="143"/>
    </location>
</feature>
<evidence type="ECO:0000259" key="8">
    <source>
        <dbReference type="PROSITE" id="PS51059"/>
    </source>
</evidence>
<dbReference type="InterPro" id="IPR052056">
    <property type="entry name" value="Mono-ARTD/PARP"/>
</dbReference>
<keyword evidence="11" id="KW-1185">Reference proteome</keyword>
<feature type="region of interest" description="Disordered" evidence="7">
    <location>
        <begin position="109"/>
        <end position="161"/>
    </location>
</feature>
<organism evidence="10 11">
    <name type="scientific">Porites evermanni</name>
    <dbReference type="NCBI Taxonomy" id="104178"/>
    <lineage>
        <taxon>Eukaryota</taxon>
        <taxon>Metazoa</taxon>
        <taxon>Cnidaria</taxon>
        <taxon>Anthozoa</taxon>
        <taxon>Hexacorallia</taxon>
        <taxon>Scleractinia</taxon>
        <taxon>Fungiina</taxon>
        <taxon>Poritidae</taxon>
        <taxon>Porites</taxon>
    </lineage>
</organism>
<evidence type="ECO:0000256" key="7">
    <source>
        <dbReference type="SAM" id="MobiDB-lite"/>
    </source>
</evidence>
<feature type="compositionally biased region" description="Polar residues" evidence="7">
    <location>
        <begin position="144"/>
        <end position="158"/>
    </location>
</feature>
<protein>
    <recommendedName>
        <fullName evidence="6">Poly [ADP-ribose] polymerase</fullName>
        <shortName evidence="6">PARP</shortName>
        <ecNumber evidence="6">2.4.2.-</ecNumber>
    </recommendedName>
</protein>
<evidence type="ECO:0000256" key="5">
    <source>
        <dbReference type="ARBA" id="ARBA00023242"/>
    </source>
</evidence>
<feature type="domain" description="Macro" evidence="9">
    <location>
        <begin position="151"/>
        <end position="321"/>
    </location>
</feature>
<evidence type="ECO:0000313" key="10">
    <source>
        <dbReference type="EMBL" id="CAH3182046.1"/>
    </source>
</evidence>
<name>A0ABN8RRC9_9CNID</name>
<keyword evidence="5" id="KW-0539">Nucleus</keyword>
<dbReference type="InterPro" id="IPR043472">
    <property type="entry name" value="Macro_dom-like"/>
</dbReference>
<keyword evidence="4 6" id="KW-0520">NAD</keyword>
<dbReference type="Pfam" id="PF01661">
    <property type="entry name" value="Macro"/>
    <property type="match status" value="2"/>
</dbReference>
<dbReference type="Proteomes" id="UP001159427">
    <property type="component" value="Unassembled WGS sequence"/>
</dbReference>
<dbReference type="InterPro" id="IPR002589">
    <property type="entry name" value="Macro_dom"/>
</dbReference>
<dbReference type="PANTHER" id="PTHR14453">
    <property type="entry name" value="PARP/ZINC FINGER CCCH TYPE DOMAIN CONTAINING PROTEIN"/>
    <property type="match status" value="1"/>
</dbReference>
<evidence type="ECO:0000256" key="2">
    <source>
        <dbReference type="ARBA" id="ARBA00022676"/>
    </source>
</evidence>
<reference evidence="10 11" key="1">
    <citation type="submission" date="2022-05" db="EMBL/GenBank/DDBJ databases">
        <authorList>
            <consortium name="Genoscope - CEA"/>
            <person name="William W."/>
        </authorList>
    </citation>
    <scope>NUCLEOTIDE SEQUENCE [LARGE SCALE GENOMIC DNA]</scope>
</reference>
<keyword evidence="3 6" id="KW-0808">Transferase</keyword>
<accession>A0ABN8RRC9</accession>
<comment type="subcellular location">
    <subcellularLocation>
        <location evidence="1">Nucleus</location>
    </subcellularLocation>
</comment>
<dbReference type="InterPro" id="IPR037197">
    <property type="entry name" value="WWE_dom_sf"/>
</dbReference>
<evidence type="ECO:0000256" key="1">
    <source>
        <dbReference type="ARBA" id="ARBA00004123"/>
    </source>
</evidence>
<feature type="non-terminal residue" evidence="10">
    <location>
        <position position="831"/>
    </location>
</feature>
<dbReference type="SUPFAM" id="SSF52949">
    <property type="entry name" value="Macro domain-like"/>
    <property type="match status" value="2"/>
</dbReference>
<dbReference type="Gene3D" id="3.30.720.50">
    <property type="match status" value="1"/>
</dbReference>